<keyword evidence="2" id="KW-1185">Reference proteome</keyword>
<dbReference type="EMBL" id="AWTR02000074">
    <property type="protein sequence ID" value="ETZ06987.1"/>
    <property type="molecule type" value="Genomic_DNA"/>
</dbReference>
<organism evidence="1 2">
    <name type="scientific">Holospora obtusa F1</name>
    <dbReference type="NCBI Taxonomy" id="1399147"/>
    <lineage>
        <taxon>Bacteria</taxon>
        <taxon>Pseudomonadati</taxon>
        <taxon>Pseudomonadota</taxon>
        <taxon>Alphaproteobacteria</taxon>
        <taxon>Holosporales</taxon>
        <taxon>Holosporaceae</taxon>
        <taxon>Holospora</taxon>
    </lineage>
</organism>
<protein>
    <submittedName>
        <fullName evidence="1">Uncharacterized protein</fullName>
    </submittedName>
</protein>
<evidence type="ECO:0000313" key="1">
    <source>
        <dbReference type="EMBL" id="ETZ06987.1"/>
    </source>
</evidence>
<accession>W6TT90</accession>
<reference evidence="1 2" key="1">
    <citation type="journal article" date="2014" name="FEMS Microbiol. Lett.">
        <title>Draft genome sequences of three Holospora species (Holospora obtusa, Holospora undulata, and Holospora elegans), endonuclear symbiotic bacteria of the ciliate Paramecium caudatum.</title>
        <authorList>
            <person name="Dohra H."/>
            <person name="Tanaka K."/>
            <person name="Suzuki T."/>
            <person name="Fujishima M."/>
            <person name="Suzuki H."/>
        </authorList>
    </citation>
    <scope>NUCLEOTIDE SEQUENCE [LARGE SCALE GENOMIC DNA]</scope>
    <source>
        <strain evidence="1 2">F1</strain>
    </source>
</reference>
<proteinExistence type="predicted"/>
<dbReference type="Proteomes" id="UP000019112">
    <property type="component" value="Unassembled WGS sequence"/>
</dbReference>
<gene>
    <name evidence="1" type="ORF">P618_200886</name>
</gene>
<name>W6TT90_HOLOB</name>
<dbReference type="AlphaFoldDB" id="W6TT90"/>
<comment type="caution">
    <text evidence="1">The sequence shown here is derived from an EMBL/GenBank/DDBJ whole genome shotgun (WGS) entry which is preliminary data.</text>
</comment>
<sequence>MMTFVLYYNHQIKLKLLKYQPPFDIIMLEFERNTSNFNHHPNHMLLGLKIT</sequence>
<evidence type="ECO:0000313" key="2">
    <source>
        <dbReference type="Proteomes" id="UP000019112"/>
    </source>
</evidence>